<dbReference type="SUPFAM" id="SSF51735">
    <property type="entry name" value="NAD(P)-binding Rossmann-fold domains"/>
    <property type="match status" value="1"/>
</dbReference>
<dbReference type="CDD" id="cd01428">
    <property type="entry name" value="ADK"/>
    <property type="match status" value="1"/>
</dbReference>
<name>A0A6G1QLX6_CHAAH</name>
<dbReference type="InterPro" id="IPR036291">
    <property type="entry name" value="NAD(P)-bd_dom_sf"/>
</dbReference>
<dbReference type="GO" id="GO:0006139">
    <property type="term" value="P:nucleobase-containing compound metabolic process"/>
    <property type="evidence" value="ECO:0007669"/>
    <property type="project" value="InterPro"/>
</dbReference>
<dbReference type="Proteomes" id="UP000503349">
    <property type="component" value="Chromosome 18"/>
</dbReference>
<dbReference type="Pfam" id="PF05186">
    <property type="entry name" value="Dpy-30"/>
    <property type="match status" value="1"/>
</dbReference>
<dbReference type="SUPFAM" id="SSF52540">
    <property type="entry name" value="P-loop containing nucleoside triphosphate hydrolases"/>
    <property type="match status" value="1"/>
</dbReference>
<evidence type="ECO:0000313" key="7">
    <source>
        <dbReference type="Proteomes" id="UP000503349"/>
    </source>
</evidence>
<feature type="coiled-coil region" evidence="4">
    <location>
        <begin position="608"/>
        <end position="653"/>
    </location>
</feature>
<sequence>MEDTNQPTRPTRIFVSDVDQYSSRHIAEFLSRCVPGQSFEEEDDEGEEDTLASPHGEPGFQVVGTVSSSSVDAKRSFLLEEYMALPRHELLERLLECDAVVYNISETATQHQLEEATWAVTALHTALENFESQKVFILVSTVMTRAMTKPQTSDEADVLLTEEDFKRRKPHPNFKNHNNLEKLVLKLGRTKRSKLTSYVIASGLQYGKGENLFHYFFKVSWLMQFPKVPIFGQGTNYIPMIHVYDLAGVIQNIFELRPKSYYIFALDDSKNNLEEIVKMISDKLGPGKTEKLPREEAIVMKAFQPEELEYLSINLRLDTFIIKDFLNLHWTSESGMVANIDNIVKEYKDTRQLLPIRICLVGPPAVGKTTVAEKLCSHYQIHHIKIKEVIEEAIAQLEAIVNGSDTESVSQVAEVSAQMNLENIYKSMETNSGRLADHLVFDMLQEKLNSNPCRNQGYVLDGYPKSYEQAQLIFFDDAVENQDMKIKKPVYNKIITPDYVIVLEASDIFLKERVLGLPESVAEKLHFTQHEFVPRLTRYRQRATAEETLLDYFDELEIHPEYIEVATDDPEYRDVMRKIIEIVGSPKNYGLSPEEQKEKDRRKEDERKQKLAALAAEKKRKNEAALAEMTADYEEWEKNLSEVKRQESELLAASSLPLRNYLMKYVISSLTEAMVECCKIKPEDPVDFLVLFHVPPPRFSVDFDQTCLCKTLR</sequence>
<evidence type="ECO:0000256" key="4">
    <source>
        <dbReference type="SAM" id="Coils"/>
    </source>
</evidence>
<dbReference type="AlphaFoldDB" id="A0A6G1QLX6"/>
<reference evidence="6 7" key="1">
    <citation type="submission" date="2019-02" db="EMBL/GenBank/DDBJ databases">
        <title>Opniocepnalus argus genome.</title>
        <authorList>
            <person name="Zhou C."/>
            <person name="Xiao S."/>
        </authorList>
    </citation>
    <scope>NUCLEOTIDE SEQUENCE [LARGE SCALE GENOMIC DNA]</scope>
    <source>
        <strain evidence="6">OARG1902GOOAL</strain>
        <tissue evidence="6">Muscle</tissue>
    </source>
</reference>
<evidence type="ECO:0000313" key="6">
    <source>
        <dbReference type="EMBL" id="KAF3703096.1"/>
    </source>
</evidence>
<proteinExistence type="predicted"/>
<organism evidence="6 7">
    <name type="scientific">Channa argus</name>
    <name type="common">Northern snakehead</name>
    <name type="synonym">Ophicephalus argus</name>
    <dbReference type="NCBI Taxonomy" id="215402"/>
    <lineage>
        <taxon>Eukaryota</taxon>
        <taxon>Metazoa</taxon>
        <taxon>Chordata</taxon>
        <taxon>Craniata</taxon>
        <taxon>Vertebrata</taxon>
        <taxon>Euteleostomi</taxon>
        <taxon>Actinopterygii</taxon>
        <taxon>Neopterygii</taxon>
        <taxon>Teleostei</taxon>
        <taxon>Neoteleostei</taxon>
        <taxon>Acanthomorphata</taxon>
        <taxon>Anabantaria</taxon>
        <taxon>Anabantiformes</taxon>
        <taxon>Channoidei</taxon>
        <taxon>Channidae</taxon>
        <taxon>Channa</taxon>
    </lineage>
</organism>
<dbReference type="PANTHER" id="PTHR23359">
    <property type="entry name" value="NUCLEOTIDE KINASE"/>
    <property type="match status" value="1"/>
</dbReference>
<dbReference type="GO" id="GO:0019205">
    <property type="term" value="F:nucleobase-containing compound kinase activity"/>
    <property type="evidence" value="ECO:0007669"/>
    <property type="project" value="InterPro"/>
</dbReference>
<dbReference type="Gene3D" id="3.40.50.720">
    <property type="entry name" value="NAD(P)-binding Rossmann-like Domain"/>
    <property type="match status" value="1"/>
</dbReference>
<evidence type="ECO:0000256" key="5">
    <source>
        <dbReference type="SAM" id="MobiDB-lite"/>
    </source>
</evidence>
<dbReference type="Pfam" id="PF00406">
    <property type="entry name" value="ADK"/>
    <property type="match status" value="1"/>
</dbReference>
<keyword evidence="1" id="KW-0808">Transferase</keyword>
<evidence type="ECO:0000256" key="2">
    <source>
        <dbReference type="ARBA" id="ARBA00022741"/>
    </source>
</evidence>
<evidence type="ECO:0000256" key="3">
    <source>
        <dbReference type="ARBA" id="ARBA00022777"/>
    </source>
</evidence>
<dbReference type="Gene3D" id="1.20.890.10">
    <property type="entry name" value="cAMP-dependent protein kinase regulatory subunit, dimerization-anchoring domain"/>
    <property type="match status" value="1"/>
</dbReference>
<dbReference type="GO" id="GO:0005524">
    <property type="term" value="F:ATP binding"/>
    <property type="evidence" value="ECO:0007669"/>
    <property type="project" value="InterPro"/>
</dbReference>
<protein>
    <submittedName>
        <fullName evidence="6">Adenylate kinase 7</fullName>
    </submittedName>
</protein>
<dbReference type="InterPro" id="IPR027417">
    <property type="entry name" value="P-loop_NTPase"/>
</dbReference>
<dbReference type="InterPro" id="IPR007858">
    <property type="entry name" value="Dpy-30_motif"/>
</dbReference>
<keyword evidence="3 6" id="KW-0418">Kinase</keyword>
<keyword evidence="7" id="KW-1185">Reference proteome</keyword>
<dbReference type="InterPro" id="IPR000850">
    <property type="entry name" value="Adenylat/UMP-CMP_kin"/>
</dbReference>
<dbReference type="EMBL" id="CM015729">
    <property type="protein sequence ID" value="KAF3703096.1"/>
    <property type="molecule type" value="Genomic_DNA"/>
</dbReference>
<feature type="region of interest" description="Disordered" evidence="5">
    <location>
        <begin position="37"/>
        <end position="58"/>
    </location>
</feature>
<dbReference type="Gene3D" id="3.40.50.300">
    <property type="entry name" value="P-loop containing nucleotide triphosphate hydrolases"/>
    <property type="match status" value="1"/>
</dbReference>
<accession>A0A6G1QLX6</accession>
<gene>
    <name evidence="6" type="ORF">EXN66_Car018784</name>
</gene>
<keyword evidence="4" id="KW-0175">Coiled coil</keyword>
<keyword evidence="2" id="KW-0547">Nucleotide-binding</keyword>
<feature type="compositionally biased region" description="Acidic residues" evidence="5">
    <location>
        <begin position="39"/>
        <end position="50"/>
    </location>
</feature>
<evidence type="ECO:0000256" key="1">
    <source>
        <dbReference type="ARBA" id="ARBA00022679"/>
    </source>
</evidence>
<dbReference type="CDD" id="cd22967">
    <property type="entry name" value="DD_AK7"/>
    <property type="match status" value="1"/>
</dbReference>
<dbReference type="InterPro" id="IPR047499">
    <property type="entry name" value="DD_AK7"/>
</dbReference>
<reference evidence="7" key="2">
    <citation type="submission" date="2019-02" db="EMBL/GenBank/DDBJ databases">
        <title>Opniocepnalus argus Var Kimnra genome.</title>
        <authorList>
            <person name="Zhou C."/>
            <person name="Xiao S."/>
        </authorList>
    </citation>
    <scope>NUCLEOTIDE SEQUENCE [LARGE SCALE GENOMIC DNA]</scope>
</reference>